<dbReference type="Proteomes" id="UP000617628">
    <property type="component" value="Unassembled WGS sequence"/>
</dbReference>
<protein>
    <submittedName>
        <fullName evidence="2">Glycosyltransferase</fullName>
    </submittedName>
</protein>
<gene>
    <name evidence="2" type="ORF">JIN87_02290</name>
</gene>
<evidence type="ECO:0000313" key="2">
    <source>
        <dbReference type="EMBL" id="MBK1875676.1"/>
    </source>
</evidence>
<dbReference type="PANTHER" id="PTHR22916:SF3">
    <property type="entry name" value="UDP-GLCNAC:BETAGAL BETA-1,3-N-ACETYLGLUCOSAMINYLTRANSFERASE-LIKE PROTEIN 1"/>
    <property type="match status" value="1"/>
</dbReference>
<accession>A0A934VJJ1</accession>
<dbReference type="EMBL" id="JAENIL010000003">
    <property type="protein sequence ID" value="MBK1875676.1"/>
    <property type="molecule type" value="Genomic_DNA"/>
</dbReference>
<feature type="domain" description="Glycosyltransferase 2-like" evidence="1">
    <location>
        <begin position="4"/>
        <end position="128"/>
    </location>
</feature>
<reference evidence="2" key="1">
    <citation type="submission" date="2021-01" db="EMBL/GenBank/DDBJ databases">
        <title>Modified the classification status of verrucomicrobia.</title>
        <authorList>
            <person name="Feng X."/>
        </authorList>
    </citation>
    <scope>NUCLEOTIDE SEQUENCE</scope>
    <source>
        <strain evidence="2">KCTC 13126</strain>
    </source>
</reference>
<proteinExistence type="predicted"/>
<dbReference type="CDD" id="cd06433">
    <property type="entry name" value="GT_2_WfgS_like"/>
    <property type="match status" value="1"/>
</dbReference>
<dbReference type="Pfam" id="PF00535">
    <property type="entry name" value="Glycos_transf_2"/>
    <property type="match status" value="1"/>
</dbReference>
<evidence type="ECO:0000259" key="1">
    <source>
        <dbReference type="Pfam" id="PF00535"/>
    </source>
</evidence>
<dbReference type="Gene3D" id="3.90.550.10">
    <property type="entry name" value="Spore Coat Polysaccharide Biosynthesis Protein SpsA, Chain A"/>
    <property type="match status" value="1"/>
</dbReference>
<dbReference type="GO" id="GO:0016758">
    <property type="term" value="F:hexosyltransferase activity"/>
    <property type="evidence" value="ECO:0007669"/>
    <property type="project" value="UniProtKB-ARBA"/>
</dbReference>
<dbReference type="AlphaFoldDB" id="A0A934VJJ1"/>
<comment type="caution">
    <text evidence="2">The sequence shown here is derived from an EMBL/GenBank/DDBJ whole genome shotgun (WGS) entry which is preliminary data.</text>
</comment>
<dbReference type="RefSeq" id="WP_200353895.1">
    <property type="nucleotide sequence ID" value="NZ_JAENIL010000003.1"/>
</dbReference>
<sequence>MLFSIITAAKNSEKTIHKTIESVKNQRNVRVEHIVKDAISDDNTIKIAKSYNPDVKVISKCDRGVYDGMNQGFEHATGDIVAFLNSDDQYAHCDILSEIEKEFSNSNCDLVYGNIKIINSNGRIIRHWKTGNVDASNFKSKQIPHPALFIRRSTLEKLKPTFDPNLKISSDLKQQLLLFNNLRVQGAYYPHTTTLMLHGGESTNSMNAYITGWIESRKSYNDVFKNGGTIFVIKKVLRKTLQFSRK</sequence>
<dbReference type="PANTHER" id="PTHR22916">
    <property type="entry name" value="GLYCOSYLTRANSFERASE"/>
    <property type="match status" value="1"/>
</dbReference>
<keyword evidence="3" id="KW-1185">Reference proteome</keyword>
<evidence type="ECO:0000313" key="3">
    <source>
        <dbReference type="Proteomes" id="UP000617628"/>
    </source>
</evidence>
<dbReference type="InterPro" id="IPR029044">
    <property type="entry name" value="Nucleotide-diphossugar_trans"/>
</dbReference>
<dbReference type="InterPro" id="IPR001173">
    <property type="entry name" value="Glyco_trans_2-like"/>
</dbReference>
<name>A0A934VJJ1_9BACT</name>
<dbReference type="SUPFAM" id="SSF53448">
    <property type="entry name" value="Nucleotide-diphospho-sugar transferases"/>
    <property type="match status" value="1"/>
</dbReference>
<organism evidence="2 3">
    <name type="scientific">Pelagicoccus mobilis</name>
    <dbReference type="NCBI Taxonomy" id="415221"/>
    <lineage>
        <taxon>Bacteria</taxon>
        <taxon>Pseudomonadati</taxon>
        <taxon>Verrucomicrobiota</taxon>
        <taxon>Opitutia</taxon>
        <taxon>Puniceicoccales</taxon>
        <taxon>Pelagicoccaceae</taxon>
        <taxon>Pelagicoccus</taxon>
    </lineage>
</organism>